<name>A0A7C9ARM0_OPUST</name>
<sequence>MQLERTQLDLSSFRAAERHNVGYFLFCFASERRTSLELDGKVSNWTGWSNPSPLNKMVWASEVRNYICYMGLHKICSMVRYLVISRDFGDIRERCYMRVVT</sequence>
<dbReference type="EMBL" id="GISG01256457">
    <property type="protein sequence ID" value="MBA4672773.1"/>
    <property type="molecule type" value="Transcribed_RNA"/>
</dbReference>
<accession>A0A7C9ARM0</accession>
<dbReference type="AlphaFoldDB" id="A0A7C9ARM0"/>
<proteinExistence type="predicted"/>
<reference evidence="1" key="1">
    <citation type="journal article" date="2013" name="J. Plant Res.">
        <title>Effect of fungi and light on seed germination of three Opuntia species from semiarid lands of central Mexico.</title>
        <authorList>
            <person name="Delgado-Sanchez P."/>
            <person name="Jimenez-Bremont J.F."/>
            <person name="Guerrero-Gonzalez Mde L."/>
            <person name="Flores J."/>
        </authorList>
    </citation>
    <scope>NUCLEOTIDE SEQUENCE</scope>
    <source>
        <tissue evidence="1">Cladode</tissue>
    </source>
</reference>
<evidence type="ECO:0000313" key="1">
    <source>
        <dbReference type="EMBL" id="MBA4672773.1"/>
    </source>
</evidence>
<organism evidence="1">
    <name type="scientific">Opuntia streptacantha</name>
    <name type="common">Prickly pear cactus</name>
    <name type="synonym">Opuntia cardona</name>
    <dbReference type="NCBI Taxonomy" id="393608"/>
    <lineage>
        <taxon>Eukaryota</taxon>
        <taxon>Viridiplantae</taxon>
        <taxon>Streptophyta</taxon>
        <taxon>Embryophyta</taxon>
        <taxon>Tracheophyta</taxon>
        <taxon>Spermatophyta</taxon>
        <taxon>Magnoliopsida</taxon>
        <taxon>eudicotyledons</taxon>
        <taxon>Gunneridae</taxon>
        <taxon>Pentapetalae</taxon>
        <taxon>Caryophyllales</taxon>
        <taxon>Cactineae</taxon>
        <taxon>Cactaceae</taxon>
        <taxon>Opuntioideae</taxon>
        <taxon>Opuntia</taxon>
    </lineage>
</organism>
<reference evidence="1" key="2">
    <citation type="submission" date="2020-07" db="EMBL/GenBank/DDBJ databases">
        <authorList>
            <person name="Vera ALvarez R."/>
            <person name="Arias-Moreno D.M."/>
            <person name="Jimenez-Jacinto V."/>
            <person name="Jimenez-Bremont J.F."/>
            <person name="Swaminathan K."/>
            <person name="Moose S.P."/>
            <person name="Guerrero-Gonzalez M.L."/>
            <person name="Marino-Ramirez L."/>
            <person name="Landsman D."/>
            <person name="Rodriguez-Kessler M."/>
            <person name="Delgado-Sanchez P."/>
        </authorList>
    </citation>
    <scope>NUCLEOTIDE SEQUENCE</scope>
    <source>
        <tissue evidence="1">Cladode</tissue>
    </source>
</reference>
<protein>
    <submittedName>
        <fullName evidence="1">Uncharacterized protein</fullName>
    </submittedName>
</protein>
<dbReference type="EMBL" id="GISG01256456">
    <property type="protein sequence ID" value="MBA4672772.1"/>
    <property type="molecule type" value="Transcribed_RNA"/>
</dbReference>